<dbReference type="GO" id="GO:0005935">
    <property type="term" value="C:cellular bud neck"/>
    <property type="evidence" value="ECO:0007669"/>
    <property type="project" value="UniProtKB-SubCell"/>
</dbReference>
<dbReference type="InterPro" id="IPR000719">
    <property type="entry name" value="Prot_kinase_dom"/>
</dbReference>
<reference evidence="15" key="2">
    <citation type="submission" date="2010-07" db="EMBL/GenBank/DDBJ databases">
        <authorList>
            <consortium name="The Broad Institute Genome Sequencing Platform"/>
            <consortium name="Broad Institute Genome Sequencing Center for Infectious Disease"/>
            <person name="Ma L.-J."/>
            <person name="Dead R."/>
            <person name="Young S."/>
            <person name="Zeng Q."/>
            <person name="Koehrsen M."/>
            <person name="Alvarado L."/>
            <person name="Berlin A."/>
            <person name="Chapman S.B."/>
            <person name="Chen Z."/>
            <person name="Freedman E."/>
            <person name="Gellesch M."/>
            <person name="Goldberg J."/>
            <person name="Griggs A."/>
            <person name="Gujja S."/>
            <person name="Heilman E.R."/>
            <person name="Heiman D."/>
            <person name="Hepburn T."/>
            <person name="Howarth C."/>
            <person name="Jen D."/>
            <person name="Larson L."/>
            <person name="Mehta T."/>
            <person name="Neiman D."/>
            <person name="Pearson M."/>
            <person name="Roberts A."/>
            <person name="Saif S."/>
            <person name="Shea T."/>
            <person name="Shenoy N."/>
            <person name="Sisk P."/>
            <person name="Stolte C."/>
            <person name="Sykes S."/>
            <person name="Walk T."/>
            <person name="White J."/>
            <person name="Yandava C."/>
            <person name="Haas B."/>
            <person name="Nusbaum C."/>
            <person name="Birren B."/>
        </authorList>
    </citation>
    <scope>NUCLEOTIDE SEQUENCE</scope>
    <source>
        <strain evidence="15">R3-111a-1</strain>
    </source>
</reference>
<feature type="region of interest" description="Disordered" evidence="13">
    <location>
        <begin position="1043"/>
        <end position="1067"/>
    </location>
</feature>
<dbReference type="STRING" id="644352.J3PDP7"/>
<dbReference type="InterPro" id="IPR031850">
    <property type="entry name" value="Fungal_KA1_dom"/>
</dbReference>
<dbReference type="GO" id="GO:0051094">
    <property type="term" value="P:positive regulation of developmental process"/>
    <property type="evidence" value="ECO:0007669"/>
    <property type="project" value="UniProtKB-ARBA"/>
</dbReference>
<reference evidence="15" key="3">
    <citation type="submission" date="2010-09" db="EMBL/GenBank/DDBJ databases">
        <title>Annotation of Gaeumannomyces graminis var. tritici R3-111a-1.</title>
        <authorList>
            <consortium name="The Broad Institute Genome Sequencing Platform"/>
            <person name="Ma L.-J."/>
            <person name="Dead R."/>
            <person name="Young S.K."/>
            <person name="Zeng Q."/>
            <person name="Gargeya S."/>
            <person name="Fitzgerald M."/>
            <person name="Haas B."/>
            <person name="Abouelleil A."/>
            <person name="Alvarado L."/>
            <person name="Arachchi H.M."/>
            <person name="Berlin A."/>
            <person name="Brown A."/>
            <person name="Chapman S.B."/>
            <person name="Chen Z."/>
            <person name="Dunbar C."/>
            <person name="Freedman E."/>
            <person name="Gearin G."/>
            <person name="Gellesch M."/>
            <person name="Goldberg J."/>
            <person name="Griggs A."/>
            <person name="Gujja S."/>
            <person name="Heiman D."/>
            <person name="Howarth C."/>
            <person name="Larson L."/>
            <person name="Lui A."/>
            <person name="MacDonald P.J.P."/>
            <person name="Mehta T."/>
            <person name="Montmayeur A."/>
            <person name="Murphy C."/>
            <person name="Neiman D."/>
            <person name="Pearson M."/>
            <person name="Priest M."/>
            <person name="Roberts A."/>
            <person name="Saif S."/>
            <person name="Shea T."/>
            <person name="Shenoy N."/>
            <person name="Sisk P."/>
            <person name="Stolte C."/>
            <person name="Sykes S."/>
            <person name="Yandava C."/>
            <person name="Wortman J."/>
            <person name="Nusbaum C."/>
            <person name="Birren B."/>
        </authorList>
    </citation>
    <scope>NUCLEOTIDE SEQUENCE</scope>
    <source>
        <strain evidence="15">R3-111a-1</strain>
    </source>
</reference>
<dbReference type="GeneID" id="20352078"/>
<dbReference type="VEuPathDB" id="FungiDB:GGTG_11620"/>
<dbReference type="PROSITE" id="PS50011">
    <property type="entry name" value="PROTEIN_KINASE_DOM"/>
    <property type="match status" value="1"/>
</dbReference>
<evidence type="ECO:0000256" key="13">
    <source>
        <dbReference type="SAM" id="MobiDB-lite"/>
    </source>
</evidence>
<organism evidence="15">
    <name type="scientific">Gaeumannomyces tritici (strain R3-111a-1)</name>
    <name type="common">Wheat and barley take-all root rot fungus</name>
    <name type="synonym">Gaeumannomyces graminis var. tritici</name>
    <dbReference type="NCBI Taxonomy" id="644352"/>
    <lineage>
        <taxon>Eukaryota</taxon>
        <taxon>Fungi</taxon>
        <taxon>Dikarya</taxon>
        <taxon>Ascomycota</taxon>
        <taxon>Pezizomycotina</taxon>
        <taxon>Sordariomycetes</taxon>
        <taxon>Sordariomycetidae</taxon>
        <taxon>Magnaporthales</taxon>
        <taxon>Magnaporthaceae</taxon>
        <taxon>Gaeumannomyces</taxon>
    </lineage>
</organism>
<evidence type="ECO:0000256" key="8">
    <source>
        <dbReference type="ARBA" id="ARBA00022777"/>
    </source>
</evidence>
<feature type="domain" description="Protein kinase" evidence="14">
    <location>
        <begin position="102"/>
        <end position="378"/>
    </location>
</feature>
<reference evidence="16" key="4">
    <citation type="journal article" date="2015" name="G3 (Bethesda)">
        <title>Genome sequences of three phytopathogenic species of the Magnaporthaceae family of fungi.</title>
        <authorList>
            <person name="Okagaki L.H."/>
            <person name="Nunes C.C."/>
            <person name="Sailsbery J."/>
            <person name="Clay B."/>
            <person name="Brown D."/>
            <person name="John T."/>
            <person name="Oh Y."/>
            <person name="Young N."/>
            <person name="Fitzgerald M."/>
            <person name="Haas B.J."/>
            <person name="Zeng Q."/>
            <person name="Young S."/>
            <person name="Adiconis X."/>
            <person name="Fan L."/>
            <person name="Levin J.Z."/>
            <person name="Mitchell T.K."/>
            <person name="Okubara P.A."/>
            <person name="Farman M.L."/>
            <person name="Kohn L.M."/>
            <person name="Birren B."/>
            <person name="Ma L.-J."/>
            <person name="Dean R.A."/>
        </authorList>
    </citation>
    <scope>NUCLEOTIDE SEQUENCE</scope>
    <source>
        <strain evidence="16">R3-111a-1</strain>
    </source>
</reference>
<comment type="similarity">
    <text evidence="2">Belongs to the protein kinase superfamily. CAMK Ser/Thr protein kinase family. NIM1 subfamily.</text>
</comment>
<dbReference type="InterPro" id="IPR043024">
    <property type="entry name" value="KA1_sf_fungal"/>
</dbReference>
<feature type="region of interest" description="Disordered" evidence="13">
    <location>
        <begin position="715"/>
        <end position="840"/>
    </location>
</feature>
<feature type="compositionally biased region" description="Polar residues" evidence="13">
    <location>
        <begin position="930"/>
        <end position="954"/>
    </location>
</feature>
<feature type="region of interest" description="Disordered" evidence="13">
    <location>
        <begin position="559"/>
        <end position="611"/>
    </location>
</feature>
<evidence type="ECO:0000313" key="15">
    <source>
        <dbReference type="EMBL" id="EJT70597.1"/>
    </source>
</evidence>
<dbReference type="RefSeq" id="XP_009227775.1">
    <property type="nucleotide sequence ID" value="XM_009229511.1"/>
</dbReference>
<dbReference type="Gene3D" id="3.30.310.220">
    <property type="entry name" value="Fungal kinase associated-1 domain"/>
    <property type="match status" value="1"/>
</dbReference>
<evidence type="ECO:0000256" key="11">
    <source>
        <dbReference type="ARBA" id="ARBA00048679"/>
    </source>
</evidence>
<evidence type="ECO:0000313" key="17">
    <source>
        <dbReference type="Proteomes" id="UP000006039"/>
    </source>
</evidence>
<dbReference type="Pfam" id="PF16797">
    <property type="entry name" value="Fungal_KA1"/>
    <property type="match status" value="1"/>
</dbReference>
<keyword evidence="6" id="KW-0808">Transferase</keyword>
<dbReference type="SMART" id="SM00220">
    <property type="entry name" value="S_TKc"/>
    <property type="match status" value="1"/>
</dbReference>
<dbReference type="GO" id="GO:0005524">
    <property type="term" value="F:ATP binding"/>
    <property type="evidence" value="ECO:0007669"/>
    <property type="project" value="UniProtKB-UniRule"/>
</dbReference>
<evidence type="ECO:0000256" key="7">
    <source>
        <dbReference type="ARBA" id="ARBA00022741"/>
    </source>
</evidence>
<dbReference type="SUPFAM" id="SSF56112">
    <property type="entry name" value="Protein kinase-like (PK-like)"/>
    <property type="match status" value="1"/>
</dbReference>
<dbReference type="PANTHER" id="PTHR43895">
    <property type="entry name" value="CALCIUM/CALMODULIN-DEPENDENT PROTEIN KINASE KINASE-RELATED"/>
    <property type="match status" value="1"/>
</dbReference>
<dbReference type="Proteomes" id="UP000006039">
    <property type="component" value="Unassembled WGS sequence"/>
</dbReference>
<keyword evidence="8 15" id="KW-0418">Kinase</keyword>
<dbReference type="PROSITE" id="PS00107">
    <property type="entry name" value="PROTEIN_KINASE_ATP"/>
    <property type="match status" value="1"/>
</dbReference>
<dbReference type="InterPro" id="IPR008271">
    <property type="entry name" value="Ser/Thr_kinase_AS"/>
</dbReference>
<keyword evidence="7 12" id="KW-0547">Nucleotide-binding</keyword>
<keyword evidence="5" id="KW-0597">Phosphoprotein</keyword>
<evidence type="ECO:0000256" key="5">
    <source>
        <dbReference type="ARBA" id="ARBA00022553"/>
    </source>
</evidence>
<evidence type="ECO:0000256" key="3">
    <source>
        <dbReference type="ARBA" id="ARBA00012513"/>
    </source>
</evidence>
<dbReference type="InterPro" id="IPR017441">
    <property type="entry name" value="Protein_kinase_ATP_BS"/>
</dbReference>
<feature type="compositionally biased region" description="Polar residues" evidence="13">
    <location>
        <begin position="654"/>
        <end position="671"/>
    </location>
</feature>
<evidence type="ECO:0000256" key="6">
    <source>
        <dbReference type="ARBA" id="ARBA00022679"/>
    </source>
</evidence>
<dbReference type="Gene3D" id="1.10.510.10">
    <property type="entry name" value="Transferase(Phosphotransferase) domain 1"/>
    <property type="match status" value="1"/>
</dbReference>
<dbReference type="eggNOG" id="KOG0588">
    <property type="taxonomic scope" value="Eukaryota"/>
</dbReference>
<keyword evidence="4" id="KW-0723">Serine/threonine-protein kinase</keyword>
<evidence type="ECO:0000256" key="4">
    <source>
        <dbReference type="ARBA" id="ARBA00022527"/>
    </source>
</evidence>
<dbReference type="HOGENOM" id="CLU_004222_0_0_1"/>
<comment type="catalytic activity">
    <reaction evidence="10">
        <text>L-threonyl-[protein] + ATP = O-phospho-L-threonyl-[protein] + ADP + H(+)</text>
        <dbReference type="Rhea" id="RHEA:46608"/>
        <dbReference type="Rhea" id="RHEA-COMP:11060"/>
        <dbReference type="Rhea" id="RHEA-COMP:11605"/>
        <dbReference type="ChEBI" id="CHEBI:15378"/>
        <dbReference type="ChEBI" id="CHEBI:30013"/>
        <dbReference type="ChEBI" id="CHEBI:30616"/>
        <dbReference type="ChEBI" id="CHEBI:61977"/>
        <dbReference type="ChEBI" id="CHEBI:456216"/>
        <dbReference type="EC" id="2.7.11.1"/>
    </reaction>
</comment>
<evidence type="ECO:0000256" key="2">
    <source>
        <dbReference type="ARBA" id="ARBA00010791"/>
    </source>
</evidence>
<feature type="compositionally biased region" description="Polar residues" evidence="13">
    <location>
        <begin position="591"/>
        <end position="603"/>
    </location>
</feature>
<feature type="region of interest" description="Disordered" evidence="13">
    <location>
        <begin position="903"/>
        <end position="1024"/>
    </location>
</feature>
<dbReference type="InterPro" id="IPR011009">
    <property type="entry name" value="Kinase-like_dom_sf"/>
</dbReference>
<proteinExistence type="inferred from homology"/>
<evidence type="ECO:0000256" key="9">
    <source>
        <dbReference type="ARBA" id="ARBA00022840"/>
    </source>
</evidence>
<feature type="compositionally biased region" description="Polar residues" evidence="13">
    <location>
        <begin position="796"/>
        <end position="806"/>
    </location>
</feature>
<feature type="region of interest" description="Disordered" evidence="13">
    <location>
        <begin position="623"/>
        <end position="671"/>
    </location>
</feature>
<protein>
    <recommendedName>
        <fullName evidence="3">non-specific serine/threonine protein kinase</fullName>
        <ecNumber evidence="3">2.7.11.1</ecNumber>
    </recommendedName>
</protein>
<keyword evidence="9 12" id="KW-0067">ATP-binding</keyword>
<dbReference type="GO" id="GO:0007165">
    <property type="term" value="P:signal transduction"/>
    <property type="evidence" value="ECO:0007669"/>
    <property type="project" value="TreeGrafter"/>
</dbReference>
<dbReference type="EC" id="2.7.11.1" evidence="3"/>
<feature type="compositionally biased region" description="Basic and acidic residues" evidence="13">
    <location>
        <begin position="65"/>
        <end position="75"/>
    </location>
</feature>
<reference evidence="17" key="1">
    <citation type="submission" date="2010-07" db="EMBL/GenBank/DDBJ databases">
        <title>The genome sequence of Gaeumannomyces graminis var. tritici strain R3-111a-1.</title>
        <authorList>
            <consortium name="The Broad Institute Genome Sequencing Platform"/>
            <person name="Ma L.-J."/>
            <person name="Dead R."/>
            <person name="Young S."/>
            <person name="Zeng Q."/>
            <person name="Koehrsen M."/>
            <person name="Alvarado L."/>
            <person name="Berlin A."/>
            <person name="Chapman S.B."/>
            <person name="Chen Z."/>
            <person name="Freedman E."/>
            <person name="Gellesch M."/>
            <person name="Goldberg J."/>
            <person name="Griggs A."/>
            <person name="Gujja S."/>
            <person name="Heilman E.R."/>
            <person name="Heiman D."/>
            <person name="Hepburn T."/>
            <person name="Howarth C."/>
            <person name="Jen D."/>
            <person name="Larson L."/>
            <person name="Mehta T."/>
            <person name="Neiman D."/>
            <person name="Pearson M."/>
            <person name="Roberts A."/>
            <person name="Saif S."/>
            <person name="Shea T."/>
            <person name="Shenoy N."/>
            <person name="Sisk P."/>
            <person name="Stolte C."/>
            <person name="Sykes S."/>
            <person name="Walk T."/>
            <person name="White J."/>
            <person name="Yandava C."/>
            <person name="Haas B."/>
            <person name="Nusbaum C."/>
            <person name="Birren B."/>
        </authorList>
    </citation>
    <scope>NUCLEOTIDE SEQUENCE [LARGE SCALE GENOMIC DNA]</scope>
    <source>
        <strain evidence="17">R3-111a-1</strain>
    </source>
</reference>
<dbReference type="OrthoDB" id="504170at2759"/>
<feature type="compositionally biased region" description="Polar residues" evidence="13">
    <location>
        <begin position="998"/>
        <end position="1010"/>
    </location>
</feature>
<keyword evidence="17" id="KW-1185">Reference proteome</keyword>
<dbReference type="AlphaFoldDB" id="J3PDP7"/>
<dbReference type="GO" id="GO:0004674">
    <property type="term" value="F:protein serine/threonine kinase activity"/>
    <property type="evidence" value="ECO:0007669"/>
    <property type="project" value="UniProtKB-KW"/>
</dbReference>
<name>J3PDP7_GAET3</name>
<feature type="compositionally biased region" description="Polar residues" evidence="13">
    <location>
        <begin position="76"/>
        <end position="91"/>
    </location>
</feature>
<comment type="catalytic activity">
    <reaction evidence="11">
        <text>L-seryl-[protein] + ATP = O-phospho-L-seryl-[protein] + ADP + H(+)</text>
        <dbReference type="Rhea" id="RHEA:17989"/>
        <dbReference type="Rhea" id="RHEA-COMP:9863"/>
        <dbReference type="Rhea" id="RHEA-COMP:11604"/>
        <dbReference type="ChEBI" id="CHEBI:15378"/>
        <dbReference type="ChEBI" id="CHEBI:29999"/>
        <dbReference type="ChEBI" id="CHEBI:30616"/>
        <dbReference type="ChEBI" id="CHEBI:83421"/>
        <dbReference type="ChEBI" id="CHEBI:456216"/>
        <dbReference type="EC" id="2.7.11.1"/>
    </reaction>
</comment>
<evidence type="ECO:0000256" key="1">
    <source>
        <dbReference type="ARBA" id="ARBA00004266"/>
    </source>
</evidence>
<reference evidence="16" key="5">
    <citation type="submission" date="2018-04" db="UniProtKB">
        <authorList>
            <consortium name="EnsemblFungi"/>
        </authorList>
    </citation>
    <scope>IDENTIFICATION</scope>
    <source>
        <strain evidence="16">R3-111a-1</strain>
    </source>
</reference>
<dbReference type="EMBL" id="GL385401">
    <property type="protein sequence ID" value="EJT70597.1"/>
    <property type="molecule type" value="Genomic_DNA"/>
</dbReference>
<gene>
    <name evidence="16" type="primary">20352078</name>
    <name evidence="15" type="ORF">GGTG_11620</name>
</gene>
<feature type="region of interest" description="Disordered" evidence="13">
    <location>
        <begin position="1"/>
        <end position="108"/>
    </location>
</feature>
<feature type="compositionally biased region" description="Low complexity" evidence="13">
    <location>
        <begin position="560"/>
        <end position="575"/>
    </location>
</feature>
<sequence length="1222" mass="135274">MGNYTRPGERPPLKDRSNNVIPPNMPAGHGSENVDPSRSRYRRVKAPPSTTAAPPPNPRLSAISKDSRSTADSKRASQVSAASNPSTTSSGFRKPKTHVGPWQLGKTLGKGSSARVRLARHHVTQQYVAVKIVAKSVCQITQAGSLAKLDEIESAMPEDVNGMRRMPLSIEREVAILKLIDHPNIVKIYDIWENRDEIYLILEYVEKGDLFAYIARNGPLSEEQAMFIFRQIMSAVQYCHSFGICHRDLKPENILLKEDGTVKIADFGMAALHQGPGVPLVTSCGSPHYAAPELLSAKAYRGEKSDIWSMGVILFVMMAARLPFDDDDVRVMLSKAKKGIYEMPRWFSPGAKDLIHCILQVNPSRRISMADMWEHPFTWKFGYLDELSNCEGGPDPRLSQNTKPLDLCNIDPQILRPLQSVWHTFSEDELISTLISEGNNDQKLFYWLLHNYRERYLEDYKPSLTHSESDYHHLRPPQYSTRVSTRQFLTNKANGTGRSISKFTVISNVPEKDATGPELGTVRSYDPYRASIKSHPKATHAKIVIHRDATGSVQRSVSLGSTAMRRARGASSSGSYLRPRKSELGNRRLTAGTTVSSAPSSRHMQPRTRAAPRYKRAMDFSGVRNSRRRSALSRDIKAPASIAGDESTYDRDVTSPSSHCRPSRQSCATSASVKIEISPANERGGTMVLTEELRHFSSSIAKDCDEAFNSSLLSETPLDGRSREGSPFSLSLGPPTSPSPATPLATPTAPRSSLHPWDSRPLPPTPPSSGHKNAPAAAFHDRFAPAGGHQRAGQPRFSSSHRSGITPSPAERRVVSAPVHGPYGGREMGHLPAINENDDPNKSRIVSAPARSPARVSSRDHENRALSYLSRAEQTIRVVHSPSSKLAAPAVEAAAAVPQPLKIRKKSSVTSPQERPLPDPVPSAAETRRQVSAATSAQTRPELTKTASQGSASTFAMRKKTSTWFKRLSRDSKESNEAEADSVAAARSDSIPQRMDSCATQSNQTDSASTRAMPPPPPQDTASKKRSFLFQFWKSRSQPRMSLVGPGYEDAVSSERLPSGRQSRMSSRLDVLDLDEQEQGGRKIKPQQNWLARLFKVKPATRTICLTMPRRRARQDIAIMLRDWRRFGMRDVEVDKERNIVFARVGAKNHLQLKEVSFACEFITVIEHGKRNHLSIVRFTQEEGAASSFQKVVDTILSVFTSRGLLVTDKRKAKMMIKTLNS</sequence>
<dbReference type="FunFam" id="1.10.510.10:FF:000394">
    <property type="entry name" value="Serine/threonine-protein kinase HSL1"/>
    <property type="match status" value="1"/>
</dbReference>
<accession>J3PDP7</accession>
<dbReference type="EnsemblFungi" id="EJT70597">
    <property type="protein sequence ID" value="EJT70597"/>
    <property type="gene ID" value="GGTG_11620"/>
</dbReference>
<evidence type="ECO:0000256" key="10">
    <source>
        <dbReference type="ARBA" id="ARBA00047899"/>
    </source>
</evidence>
<comment type="subcellular location">
    <subcellularLocation>
        <location evidence="1">Bud neck</location>
    </subcellularLocation>
</comment>
<feature type="compositionally biased region" description="Low complexity" evidence="13">
    <location>
        <begin position="742"/>
        <end position="753"/>
    </location>
</feature>
<evidence type="ECO:0000256" key="12">
    <source>
        <dbReference type="PROSITE-ProRule" id="PRU10141"/>
    </source>
</evidence>
<feature type="binding site" evidence="12">
    <location>
        <position position="135"/>
    </location>
    <ligand>
        <name>ATP</name>
        <dbReference type="ChEBI" id="CHEBI:30616"/>
    </ligand>
</feature>
<dbReference type="Pfam" id="PF00069">
    <property type="entry name" value="Pkinase"/>
    <property type="match status" value="1"/>
</dbReference>
<evidence type="ECO:0000313" key="16">
    <source>
        <dbReference type="EnsemblFungi" id="EJT70597"/>
    </source>
</evidence>
<dbReference type="PANTHER" id="PTHR43895:SF32">
    <property type="entry name" value="SERINE_THREONINE-PROTEIN KINASE CHK1"/>
    <property type="match status" value="1"/>
</dbReference>
<dbReference type="PROSITE" id="PS00108">
    <property type="entry name" value="PROTEIN_KINASE_ST"/>
    <property type="match status" value="1"/>
</dbReference>
<dbReference type="GO" id="GO:0005940">
    <property type="term" value="C:septin ring"/>
    <property type="evidence" value="ECO:0007669"/>
    <property type="project" value="UniProtKB-ARBA"/>
</dbReference>
<evidence type="ECO:0000259" key="14">
    <source>
        <dbReference type="PROSITE" id="PS50011"/>
    </source>
</evidence>
<feature type="compositionally biased region" description="Basic and acidic residues" evidence="13">
    <location>
        <begin position="7"/>
        <end position="17"/>
    </location>
</feature>